<evidence type="ECO:0000313" key="2">
    <source>
        <dbReference type="Proteomes" id="UP000222542"/>
    </source>
</evidence>
<dbReference type="Proteomes" id="UP000222542">
    <property type="component" value="Unassembled WGS sequence"/>
</dbReference>
<organism evidence="1 2">
    <name type="scientific">Capsicum annuum</name>
    <name type="common">Capsicum pepper</name>
    <dbReference type="NCBI Taxonomy" id="4072"/>
    <lineage>
        <taxon>Eukaryota</taxon>
        <taxon>Viridiplantae</taxon>
        <taxon>Streptophyta</taxon>
        <taxon>Embryophyta</taxon>
        <taxon>Tracheophyta</taxon>
        <taxon>Spermatophyta</taxon>
        <taxon>Magnoliopsida</taxon>
        <taxon>eudicotyledons</taxon>
        <taxon>Gunneridae</taxon>
        <taxon>Pentapetalae</taxon>
        <taxon>asterids</taxon>
        <taxon>lamiids</taxon>
        <taxon>Solanales</taxon>
        <taxon>Solanaceae</taxon>
        <taxon>Solanoideae</taxon>
        <taxon>Capsiceae</taxon>
        <taxon>Capsicum</taxon>
    </lineage>
</organism>
<accession>A0A2G2YS43</accession>
<name>A0A2G2YS43_CAPAN</name>
<keyword evidence="2" id="KW-1185">Reference proteome</keyword>
<reference evidence="1 2" key="1">
    <citation type="journal article" date="2014" name="Nat. Genet.">
        <title>Genome sequence of the hot pepper provides insights into the evolution of pungency in Capsicum species.</title>
        <authorList>
            <person name="Kim S."/>
            <person name="Park M."/>
            <person name="Yeom S.I."/>
            <person name="Kim Y.M."/>
            <person name="Lee J.M."/>
            <person name="Lee H.A."/>
            <person name="Seo E."/>
            <person name="Choi J."/>
            <person name="Cheong K."/>
            <person name="Kim K.T."/>
            <person name="Jung K."/>
            <person name="Lee G.W."/>
            <person name="Oh S.K."/>
            <person name="Bae C."/>
            <person name="Kim S.B."/>
            <person name="Lee H.Y."/>
            <person name="Kim S.Y."/>
            <person name="Kim M.S."/>
            <person name="Kang B.C."/>
            <person name="Jo Y.D."/>
            <person name="Yang H.B."/>
            <person name="Jeong H.J."/>
            <person name="Kang W.H."/>
            <person name="Kwon J.K."/>
            <person name="Shin C."/>
            <person name="Lim J.Y."/>
            <person name="Park J.H."/>
            <person name="Huh J.H."/>
            <person name="Kim J.S."/>
            <person name="Kim B.D."/>
            <person name="Cohen O."/>
            <person name="Paran I."/>
            <person name="Suh M.C."/>
            <person name="Lee S.B."/>
            <person name="Kim Y.K."/>
            <person name="Shin Y."/>
            <person name="Noh S.J."/>
            <person name="Park J."/>
            <person name="Seo Y.S."/>
            <person name="Kwon S.Y."/>
            <person name="Kim H.A."/>
            <person name="Park J.M."/>
            <person name="Kim H.J."/>
            <person name="Choi S.B."/>
            <person name="Bosland P.W."/>
            <person name="Reeves G."/>
            <person name="Jo S.H."/>
            <person name="Lee B.W."/>
            <person name="Cho H.T."/>
            <person name="Choi H.S."/>
            <person name="Lee M.S."/>
            <person name="Yu Y."/>
            <person name="Do Choi Y."/>
            <person name="Park B.S."/>
            <person name="van Deynze A."/>
            <person name="Ashrafi H."/>
            <person name="Hill T."/>
            <person name="Kim W.T."/>
            <person name="Pai H.S."/>
            <person name="Ahn H.K."/>
            <person name="Yeam I."/>
            <person name="Giovannoni J.J."/>
            <person name="Rose J.K."/>
            <person name="Sorensen I."/>
            <person name="Lee S.J."/>
            <person name="Kim R.W."/>
            <person name="Choi I.Y."/>
            <person name="Choi B.S."/>
            <person name="Lim J.S."/>
            <person name="Lee Y.H."/>
            <person name="Choi D."/>
        </authorList>
    </citation>
    <scope>NUCLEOTIDE SEQUENCE [LARGE SCALE GENOMIC DNA]</scope>
    <source>
        <strain evidence="2">cv. CM334</strain>
    </source>
</reference>
<reference evidence="1 2" key="2">
    <citation type="journal article" date="2017" name="Genome Biol.">
        <title>New reference genome sequences of hot pepper reveal the massive evolution of plant disease-resistance genes by retroduplication.</title>
        <authorList>
            <person name="Kim S."/>
            <person name="Park J."/>
            <person name="Yeom S.I."/>
            <person name="Kim Y.M."/>
            <person name="Seo E."/>
            <person name="Kim K.T."/>
            <person name="Kim M.S."/>
            <person name="Lee J.M."/>
            <person name="Cheong K."/>
            <person name="Shin H.S."/>
            <person name="Kim S.B."/>
            <person name="Han K."/>
            <person name="Lee J."/>
            <person name="Park M."/>
            <person name="Lee H.A."/>
            <person name="Lee H.Y."/>
            <person name="Lee Y."/>
            <person name="Oh S."/>
            <person name="Lee J.H."/>
            <person name="Choi E."/>
            <person name="Choi E."/>
            <person name="Lee S.E."/>
            <person name="Jeon J."/>
            <person name="Kim H."/>
            <person name="Choi G."/>
            <person name="Song H."/>
            <person name="Lee J."/>
            <person name="Lee S.C."/>
            <person name="Kwon J.K."/>
            <person name="Lee H.Y."/>
            <person name="Koo N."/>
            <person name="Hong Y."/>
            <person name="Kim R.W."/>
            <person name="Kang W.H."/>
            <person name="Huh J.H."/>
            <person name="Kang B.C."/>
            <person name="Yang T.J."/>
            <person name="Lee Y.H."/>
            <person name="Bennetzen J.L."/>
            <person name="Choi D."/>
        </authorList>
    </citation>
    <scope>NUCLEOTIDE SEQUENCE [LARGE SCALE GENOMIC DNA]</scope>
    <source>
        <strain evidence="2">cv. CM334</strain>
    </source>
</reference>
<proteinExistence type="predicted"/>
<sequence length="67" mass="7145">MEVVDGKDKAGWVMENGLYHVQLLALMDAANDVLRSCEWSIKIPIILIAGAATSTDTPSNVLTSSAL</sequence>
<evidence type="ECO:0000313" key="1">
    <source>
        <dbReference type="EMBL" id="PHT72559.1"/>
    </source>
</evidence>
<protein>
    <submittedName>
        <fullName evidence="1">Uncharacterized protein</fullName>
    </submittedName>
</protein>
<gene>
    <name evidence="1" type="ORF">T459_23344</name>
</gene>
<dbReference type="EMBL" id="AYRZ02000009">
    <property type="protein sequence ID" value="PHT72559.1"/>
    <property type="molecule type" value="Genomic_DNA"/>
</dbReference>
<comment type="caution">
    <text evidence="1">The sequence shown here is derived from an EMBL/GenBank/DDBJ whole genome shotgun (WGS) entry which is preliminary data.</text>
</comment>
<dbReference type="Gramene" id="PHT72559">
    <property type="protein sequence ID" value="PHT72559"/>
    <property type="gene ID" value="T459_23344"/>
</dbReference>
<dbReference type="AlphaFoldDB" id="A0A2G2YS43"/>